<evidence type="ECO:0000256" key="1">
    <source>
        <dbReference type="SAM" id="MobiDB-lite"/>
    </source>
</evidence>
<reference evidence="4 5" key="1">
    <citation type="submission" date="2016-07" db="EMBL/GenBank/DDBJ databases">
        <title>Pervasive Adenine N6-methylation of Active Genes in Fungi.</title>
        <authorList>
            <consortium name="DOE Joint Genome Institute"/>
            <person name="Mondo S.J."/>
            <person name="Dannebaum R.O."/>
            <person name="Kuo R.C."/>
            <person name="Labutti K."/>
            <person name="Haridas S."/>
            <person name="Kuo A."/>
            <person name="Salamov A."/>
            <person name="Ahrendt S.R."/>
            <person name="Lipzen A."/>
            <person name="Sullivan W."/>
            <person name="Andreopoulos W.B."/>
            <person name="Clum A."/>
            <person name="Lindquist E."/>
            <person name="Daum C."/>
            <person name="Ramamoorthy G.K."/>
            <person name="Gryganskyi A."/>
            <person name="Culley D."/>
            <person name="Magnuson J.K."/>
            <person name="James T.Y."/>
            <person name="O'Malley M.A."/>
            <person name="Stajich J.E."/>
            <person name="Spatafora J.W."/>
            <person name="Visel A."/>
            <person name="Grigoriev I.V."/>
        </authorList>
    </citation>
    <scope>NUCLEOTIDE SEQUENCE [LARGE SCALE GENOMIC DNA]</scope>
    <source>
        <strain evidence="4 5">NRRL 3301</strain>
    </source>
</reference>
<feature type="chain" id="PRO_5013118011" description="Mid2 domain-containing protein" evidence="3">
    <location>
        <begin position="23"/>
        <end position="264"/>
    </location>
</feature>
<feature type="transmembrane region" description="Helical" evidence="2">
    <location>
        <begin position="183"/>
        <end position="205"/>
    </location>
</feature>
<feature type="compositionally biased region" description="Pro residues" evidence="1">
    <location>
        <begin position="106"/>
        <end position="117"/>
    </location>
</feature>
<keyword evidence="3" id="KW-0732">Signal</keyword>
<comment type="caution">
    <text evidence="4">The sequence shown here is derived from an EMBL/GenBank/DDBJ whole genome shotgun (WGS) entry which is preliminary data.</text>
</comment>
<gene>
    <name evidence="4" type="ORF">DM01DRAFT_1339939</name>
</gene>
<feature type="compositionally biased region" description="Polar residues" evidence="1">
    <location>
        <begin position="255"/>
        <end position="264"/>
    </location>
</feature>
<keyword evidence="2" id="KW-0472">Membrane</keyword>
<protein>
    <recommendedName>
        <fullName evidence="6">Mid2 domain-containing protein</fullName>
    </recommendedName>
</protein>
<accession>A0A1X2G5Q7</accession>
<dbReference type="PRINTS" id="PR01217">
    <property type="entry name" value="PRICHEXTENSN"/>
</dbReference>
<keyword evidence="2" id="KW-1133">Transmembrane helix</keyword>
<keyword evidence="2" id="KW-0812">Transmembrane</keyword>
<evidence type="ECO:0000313" key="4">
    <source>
        <dbReference type="EMBL" id="ORX45712.1"/>
    </source>
</evidence>
<proteinExistence type="predicted"/>
<evidence type="ECO:0000256" key="3">
    <source>
        <dbReference type="SAM" id="SignalP"/>
    </source>
</evidence>
<dbReference type="Proteomes" id="UP000242146">
    <property type="component" value="Unassembled WGS sequence"/>
</dbReference>
<feature type="region of interest" description="Disordered" evidence="1">
    <location>
        <begin position="244"/>
        <end position="264"/>
    </location>
</feature>
<evidence type="ECO:0000313" key="5">
    <source>
        <dbReference type="Proteomes" id="UP000242146"/>
    </source>
</evidence>
<evidence type="ECO:0008006" key="6">
    <source>
        <dbReference type="Google" id="ProtNLM"/>
    </source>
</evidence>
<organism evidence="4 5">
    <name type="scientific">Hesseltinella vesiculosa</name>
    <dbReference type="NCBI Taxonomy" id="101127"/>
    <lineage>
        <taxon>Eukaryota</taxon>
        <taxon>Fungi</taxon>
        <taxon>Fungi incertae sedis</taxon>
        <taxon>Mucoromycota</taxon>
        <taxon>Mucoromycotina</taxon>
        <taxon>Mucoromycetes</taxon>
        <taxon>Mucorales</taxon>
        <taxon>Cunninghamellaceae</taxon>
        <taxon>Hesseltinella</taxon>
    </lineage>
</organism>
<feature type="compositionally biased region" description="Low complexity" evidence="1">
    <location>
        <begin position="119"/>
        <end position="144"/>
    </location>
</feature>
<feature type="signal peptide" evidence="3">
    <location>
        <begin position="1"/>
        <end position="22"/>
    </location>
</feature>
<name>A0A1X2G5Q7_9FUNG</name>
<dbReference type="AlphaFoldDB" id="A0A1X2G5Q7"/>
<evidence type="ECO:0000256" key="2">
    <source>
        <dbReference type="SAM" id="Phobius"/>
    </source>
</evidence>
<sequence>MHLPPWQAAVLLVFLSMVCASAETIRPTPLPITPQPRSAHLEQRDIGGFFCSLFNTCPTTTQAPPPPPPPSTTEPPHTNPPPTTTEAPPPPPPPTTQQPTPTNSPNSPPAQTTPPPTLSSSGVSMPSSLSANLTSSASYPSSLSQSSSVTMLTIPSDSGITATDNASGPTSASNHNGLSDQQVSIIGGVVGGVAGAALLAGLIFWCRRRDREREEANDFEEFKPSAEDVVPGSTRWSRDATSVNYEYDTAPPSPQIHQTQGKRY</sequence>
<feature type="region of interest" description="Disordered" evidence="1">
    <location>
        <begin position="57"/>
        <end position="144"/>
    </location>
</feature>
<dbReference type="EMBL" id="MCGT01000041">
    <property type="protein sequence ID" value="ORX45712.1"/>
    <property type="molecule type" value="Genomic_DNA"/>
</dbReference>
<keyword evidence="5" id="KW-1185">Reference proteome</keyword>
<feature type="compositionally biased region" description="Pro residues" evidence="1">
    <location>
        <begin position="63"/>
        <end position="96"/>
    </location>
</feature>